<feature type="region of interest" description="Disordered" evidence="1">
    <location>
        <begin position="41"/>
        <end position="70"/>
    </location>
</feature>
<dbReference type="AlphaFoldDB" id="A0AAV1RP61"/>
<proteinExistence type="predicted"/>
<name>A0AAV1RP61_9ROSI</name>
<gene>
    <name evidence="2" type="ORF">DCAF_LOCUS13511</name>
</gene>
<dbReference type="EMBL" id="CAWUPB010001116">
    <property type="protein sequence ID" value="CAK7338464.1"/>
    <property type="molecule type" value="Genomic_DNA"/>
</dbReference>
<accession>A0AAV1RP61</accession>
<dbReference type="Proteomes" id="UP001314170">
    <property type="component" value="Unassembled WGS sequence"/>
</dbReference>
<keyword evidence="3" id="KW-1185">Reference proteome</keyword>
<evidence type="ECO:0000313" key="3">
    <source>
        <dbReference type="Proteomes" id="UP001314170"/>
    </source>
</evidence>
<sequence length="70" mass="7821">MMEGWKDIQQSKNDGEMKLWERQDTREDLFENVGVTQPFLRSIPSISPGSFGQREGKDGGSIVGFDTNAA</sequence>
<reference evidence="2 3" key="1">
    <citation type="submission" date="2024-01" db="EMBL/GenBank/DDBJ databases">
        <authorList>
            <person name="Waweru B."/>
        </authorList>
    </citation>
    <scope>NUCLEOTIDE SEQUENCE [LARGE SCALE GENOMIC DNA]</scope>
</reference>
<comment type="caution">
    <text evidence="2">The sequence shown here is derived from an EMBL/GenBank/DDBJ whole genome shotgun (WGS) entry which is preliminary data.</text>
</comment>
<evidence type="ECO:0000313" key="2">
    <source>
        <dbReference type="EMBL" id="CAK7338464.1"/>
    </source>
</evidence>
<organism evidence="2 3">
    <name type="scientific">Dovyalis caffra</name>
    <dbReference type="NCBI Taxonomy" id="77055"/>
    <lineage>
        <taxon>Eukaryota</taxon>
        <taxon>Viridiplantae</taxon>
        <taxon>Streptophyta</taxon>
        <taxon>Embryophyta</taxon>
        <taxon>Tracheophyta</taxon>
        <taxon>Spermatophyta</taxon>
        <taxon>Magnoliopsida</taxon>
        <taxon>eudicotyledons</taxon>
        <taxon>Gunneridae</taxon>
        <taxon>Pentapetalae</taxon>
        <taxon>rosids</taxon>
        <taxon>fabids</taxon>
        <taxon>Malpighiales</taxon>
        <taxon>Salicaceae</taxon>
        <taxon>Flacourtieae</taxon>
        <taxon>Dovyalis</taxon>
    </lineage>
</organism>
<protein>
    <submittedName>
        <fullName evidence="2">Uncharacterized protein</fullName>
    </submittedName>
</protein>
<evidence type="ECO:0000256" key="1">
    <source>
        <dbReference type="SAM" id="MobiDB-lite"/>
    </source>
</evidence>